<evidence type="ECO:0000313" key="3">
    <source>
        <dbReference type="Proteomes" id="UP000017396"/>
    </source>
</evidence>
<keyword evidence="3" id="KW-1185">Reference proteome</keyword>
<evidence type="ECO:0000313" key="2">
    <source>
        <dbReference type="EMBL" id="AGY58282.1"/>
    </source>
</evidence>
<dbReference type="HOGENOM" id="CLU_012817_14_4_3"/>
<dbReference type="SUPFAM" id="SSF56954">
    <property type="entry name" value="Outer membrane efflux proteins (OEP)"/>
    <property type="match status" value="1"/>
</dbReference>
<dbReference type="GO" id="GO:0015562">
    <property type="term" value="F:efflux transmembrane transporter activity"/>
    <property type="evidence" value="ECO:0007669"/>
    <property type="project" value="InterPro"/>
</dbReference>
<dbReference type="EMBL" id="CP003587">
    <property type="protein sequence ID" value="AGY58282.1"/>
    <property type="molecule type" value="Genomic_DNA"/>
</dbReference>
<proteinExistence type="inferred from homology"/>
<accession>U5QH33</accession>
<dbReference type="PANTHER" id="PTHR30203:SF24">
    <property type="entry name" value="BLR4935 PROTEIN"/>
    <property type="match status" value="1"/>
</dbReference>
<comment type="similarity">
    <text evidence="1">Belongs to the outer membrane factor (OMF) (TC 1.B.17) family.</text>
</comment>
<sequence length="452" mass="48668">MPLSKRIQRAVIAMTRTTRLSLGFVVVGLLLASAVSATAQPIFPSSNAALRLGLSEAFASAEARNLQLAAARRNLGLAQADITAAGAVPNPQLAVSYGFGPVFSDNGEPQQVSLAQTLQLGGKRQARLDLADTQYRLAVLELNASRFEIRGRVRRAYAELAAAEATARSLDAQGSLADRLVETARARVEAGAAPRSELLQAQLVRAQLQPQRVQAEGRIENARAQLATQLGDGPEQQVELTDEGLFQLSAEKTELVPRPNTPLPSLESLTERAYERRPELQAALQQIEVARRQLRLAQALRTPDLQVGAAYLFTTARSAPLASGFALSFGVTLPIFYNQTGEVTRAEAAIDQSSARVTALRQSVTTSVRVAYRSLVVAQSNVSRYRSELLPASENVLDLARQGYQLGKAPLSSVILAQQADQQIRSAYLDAVVAYQNAYADLEVAVGEPLDF</sequence>
<dbReference type="AlphaFoldDB" id="U5QH33"/>
<dbReference type="STRING" id="1183438.GKIL_2036"/>
<dbReference type="eggNOG" id="COG1538">
    <property type="taxonomic scope" value="Bacteria"/>
</dbReference>
<gene>
    <name evidence="2" type="ORF">GKIL_2036</name>
</gene>
<evidence type="ECO:0000256" key="1">
    <source>
        <dbReference type="ARBA" id="ARBA00007613"/>
    </source>
</evidence>
<dbReference type="OrthoDB" id="9791261at2"/>
<dbReference type="InterPro" id="IPR010131">
    <property type="entry name" value="MdtP/NodT-like"/>
</dbReference>
<reference evidence="2 3" key="1">
    <citation type="journal article" date="2013" name="PLoS ONE">
        <title>Cultivation and Complete Genome Sequencing of Gloeobacter kilaueensis sp. nov., from a Lava Cave in Kilauea Caldera, Hawai'i.</title>
        <authorList>
            <person name="Saw J.H."/>
            <person name="Schatz M."/>
            <person name="Brown M.V."/>
            <person name="Kunkel D.D."/>
            <person name="Foster J.S."/>
            <person name="Shick H."/>
            <person name="Christensen S."/>
            <person name="Hou S."/>
            <person name="Wan X."/>
            <person name="Donachie S.P."/>
        </authorList>
    </citation>
    <scope>NUCLEOTIDE SEQUENCE [LARGE SCALE GENOMIC DNA]</scope>
    <source>
        <strain evidence="3">JS</strain>
    </source>
</reference>
<name>U5QH33_GLOK1</name>
<dbReference type="PANTHER" id="PTHR30203">
    <property type="entry name" value="OUTER MEMBRANE CATION EFFLUX PROTEIN"/>
    <property type="match status" value="1"/>
</dbReference>
<dbReference type="Gene3D" id="1.20.1600.10">
    <property type="entry name" value="Outer membrane efflux proteins (OEP)"/>
    <property type="match status" value="1"/>
</dbReference>
<organism evidence="2 3">
    <name type="scientific">Gloeobacter kilaueensis (strain ATCC BAA-2537 / CCAP 1431/1 / ULC 316 / JS1)</name>
    <dbReference type="NCBI Taxonomy" id="1183438"/>
    <lineage>
        <taxon>Bacteria</taxon>
        <taxon>Bacillati</taxon>
        <taxon>Cyanobacteriota</taxon>
        <taxon>Cyanophyceae</taxon>
        <taxon>Gloeobacterales</taxon>
        <taxon>Gloeobacteraceae</taxon>
        <taxon>Gloeobacter</taxon>
    </lineage>
</organism>
<protein>
    <submittedName>
        <fullName evidence="2">Outer membrane efflux protein</fullName>
    </submittedName>
</protein>
<dbReference type="Proteomes" id="UP000017396">
    <property type="component" value="Chromosome"/>
</dbReference>
<dbReference type="InterPro" id="IPR003423">
    <property type="entry name" value="OMP_efflux"/>
</dbReference>
<dbReference type="KEGG" id="glj:GKIL_2036"/>
<dbReference type="Pfam" id="PF02321">
    <property type="entry name" value="OEP"/>
    <property type="match status" value="2"/>
</dbReference>